<comment type="subcellular location">
    <subcellularLocation>
        <location evidence="1">Cytoplasm</location>
    </subcellularLocation>
</comment>
<protein>
    <submittedName>
        <fullName evidence="6">Proteasome endopeptidase complex, archaeal, alpha subunit</fullName>
    </submittedName>
</protein>
<dbReference type="NCBIfam" id="TIGR03633">
    <property type="entry name" value="arc_protsome_A"/>
    <property type="match status" value="1"/>
</dbReference>
<reference evidence="6 7" key="1">
    <citation type="submission" date="2017-04" db="EMBL/GenBank/DDBJ databases">
        <title>Novel microbial lineages endemic to geothermal iron-oxide mats fill important gaps in the evolutionary history of Archaea.</title>
        <authorList>
            <person name="Jay Z.J."/>
            <person name="Beam J.P."/>
            <person name="Dlakic M."/>
            <person name="Rusch D.B."/>
            <person name="Kozubal M.A."/>
            <person name="Inskeep W.P."/>
        </authorList>
    </citation>
    <scope>NUCLEOTIDE SEQUENCE [LARGE SCALE GENOMIC DNA]</scope>
    <source>
        <strain evidence="6">OSP_D</strain>
    </source>
</reference>
<dbReference type="InterPro" id="IPR001353">
    <property type="entry name" value="Proteasome_sua/b"/>
</dbReference>
<dbReference type="GO" id="GO:0019773">
    <property type="term" value="C:proteasome core complex, alpha-subunit complex"/>
    <property type="evidence" value="ECO:0007669"/>
    <property type="project" value="UniProtKB-UniRule"/>
</dbReference>
<organism evidence="6 7">
    <name type="scientific">Candidatus Marsarchaeota G1 archaeon OSP_D</name>
    <dbReference type="NCBI Taxonomy" id="1978155"/>
    <lineage>
        <taxon>Archaea</taxon>
        <taxon>Candidatus Marsarchaeota</taxon>
        <taxon>Candidatus Marsarchaeota group 1</taxon>
    </lineage>
</organism>
<dbReference type="Proteomes" id="UP000240880">
    <property type="component" value="Unassembled WGS sequence"/>
</dbReference>
<dbReference type="GO" id="GO:0005737">
    <property type="term" value="C:cytoplasm"/>
    <property type="evidence" value="ECO:0007669"/>
    <property type="project" value="UniProtKB-SubCell"/>
</dbReference>
<dbReference type="GO" id="GO:0006511">
    <property type="term" value="P:ubiquitin-dependent protein catabolic process"/>
    <property type="evidence" value="ECO:0007669"/>
    <property type="project" value="InterPro"/>
</dbReference>
<keyword evidence="2" id="KW-0963">Cytoplasm</keyword>
<dbReference type="InterPro" id="IPR029055">
    <property type="entry name" value="Ntn_hydrolases_N"/>
</dbReference>
<comment type="caution">
    <text evidence="6">The sequence shown here is derived from an EMBL/GenBank/DDBJ whole genome shotgun (WGS) entry which is preliminary data.</text>
</comment>
<comment type="similarity">
    <text evidence="4">Belongs to the peptidase T1A family.</text>
</comment>
<dbReference type="PROSITE" id="PS51475">
    <property type="entry name" value="PROTEASOME_ALPHA_2"/>
    <property type="match status" value="1"/>
</dbReference>
<dbReference type="NCBIfam" id="NF003075">
    <property type="entry name" value="PRK03996.1"/>
    <property type="match status" value="1"/>
</dbReference>
<dbReference type="Pfam" id="PF00227">
    <property type="entry name" value="Proteasome"/>
    <property type="match status" value="1"/>
</dbReference>
<dbReference type="EMBL" id="NEXC01000001">
    <property type="protein sequence ID" value="PSN84633.1"/>
    <property type="molecule type" value="Genomic_DNA"/>
</dbReference>
<accession>A0A2R6AE88</accession>
<proteinExistence type="inferred from homology"/>
<dbReference type="Gene3D" id="3.60.20.10">
    <property type="entry name" value="Glutamine Phosphoribosylpyrophosphate, subunit 1, domain 1"/>
    <property type="match status" value="1"/>
</dbReference>
<sequence>MSGMYFAGYDRAITVFSPDGRLYQVEYAMEPVKKGWTTIGIKVDEGVVIVAEKRKNSPLVDISSTEKILLIDRHIGAGYAGLSPDARVLINEARVYAQIHRLTYDEDVDVESVTRHIGDVLQAYTQHGGTRPFGVALLIGGISKGVPKLFMTDSSGAYTSYKAAVIGMYDQPITEYLKEKYTPSINLEDATILAFKAIKKAQEQSAQGSVTLEPERFEVGMARRSTGLFVKLSQAELSTIIEKVGDKTT</sequence>
<evidence type="ECO:0000256" key="2">
    <source>
        <dbReference type="ARBA" id="ARBA00022490"/>
    </source>
</evidence>
<dbReference type="PANTHER" id="PTHR11599">
    <property type="entry name" value="PROTEASOME SUBUNIT ALPHA/BETA"/>
    <property type="match status" value="1"/>
</dbReference>
<dbReference type="InterPro" id="IPR050115">
    <property type="entry name" value="Proteasome_alpha"/>
</dbReference>
<dbReference type="InterPro" id="IPR000426">
    <property type="entry name" value="Proteasome_asu_N"/>
</dbReference>
<evidence type="ECO:0000256" key="4">
    <source>
        <dbReference type="PROSITE-ProRule" id="PRU00808"/>
    </source>
</evidence>
<evidence type="ECO:0000256" key="3">
    <source>
        <dbReference type="ARBA" id="ARBA00022942"/>
    </source>
</evidence>
<evidence type="ECO:0000259" key="5">
    <source>
        <dbReference type="SMART" id="SM00948"/>
    </source>
</evidence>
<dbReference type="InterPro" id="IPR023332">
    <property type="entry name" value="Proteasome_alpha-type"/>
</dbReference>
<dbReference type="AlphaFoldDB" id="A0A2R6AE88"/>
<dbReference type="FunFam" id="3.60.20.10:FF:000004">
    <property type="entry name" value="Proteasome subunit alpha type-4"/>
    <property type="match status" value="1"/>
</dbReference>
<dbReference type="SMART" id="SM00948">
    <property type="entry name" value="Proteasome_A_N"/>
    <property type="match status" value="1"/>
</dbReference>
<dbReference type="SUPFAM" id="SSF56235">
    <property type="entry name" value="N-terminal nucleophile aminohydrolases (Ntn hydrolases)"/>
    <property type="match status" value="1"/>
</dbReference>
<dbReference type="GO" id="GO:0004298">
    <property type="term" value="F:threonine-type endopeptidase activity"/>
    <property type="evidence" value="ECO:0007669"/>
    <property type="project" value="InterPro"/>
</dbReference>
<gene>
    <name evidence="6" type="ORF">B9Q01_00380</name>
</gene>
<name>A0A2R6AE88_9ARCH</name>
<dbReference type="Pfam" id="PF10584">
    <property type="entry name" value="Proteasome_A_N"/>
    <property type="match status" value="1"/>
</dbReference>
<dbReference type="InterPro" id="IPR019982">
    <property type="entry name" value="Proteasome_asu_arc"/>
</dbReference>
<keyword evidence="3 4" id="KW-0647">Proteasome</keyword>
<evidence type="ECO:0000313" key="6">
    <source>
        <dbReference type="EMBL" id="PSN84633.1"/>
    </source>
</evidence>
<evidence type="ECO:0000256" key="1">
    <source>
        <dbReference type="ARBA" id="ARBA00004496"/>
    </source>
</evidence>
<feature type="domain" description="Proteasome alpha-type subunits" evidence="5">
    <location>
        <begin position="9"/>
        <end position="31"/>
    </location>
</feature>
<evidence type="ECO:0000313" key="7">
    <source>
        <dbReference type="Proteomes" id="UP000240880"/>
    </source>
</evidence>
<dbReference type="GO" id="GO:0010498">
    <property type="term" value="P:proteasomal protein catabolic process"/>
    <property type="evidence" value="ECO:0007669"/>
    <property type="project" value="UniProtKB-ARBA"/>
</dbReference>